<keyword evidence="7 12" id="KW-0418">Kinase</keyword>
<comment type="activity regulation">
    <text evidence="12">Activated by a monovalent cation that binds near, but not in, the active site. The most likely occupant of the site in vivo is potassium. Ion binding induces a conformational change that may alter substrate affinity.</text>
</comment>
<evidence type="ECO:0000256" key="5">
    <source>
        <dbReference type="ARBA" id="ARBA00022723"/>
    </source>
</evidence>
<dbReference type="GO" id="GO:0046872">
    <property type="term" value="F:metal ion binding"/>
    <property type="evidence" value="ECO:0007669"/>
    <property type="project" value="UniProtKB-KW"/>
</dbReference>
<feature type="binding site" evidence="12">
    <location>
        <begin position="220"/>
        <end position="225"/>
    </location>
    <ligand>
        <name>ATP</name>
        <dbReference type="ChEBI" id="CHEBI:30616"/>
    </ligand>
</feature>
<dbReference type="EC" id="2.7.1.15" evidence="2 12"/>
<feature type="domain" description="Carbohydrate kinase PfkB" evidence="13">
    <location>
        <begin position="1"/>
        <end position="297"/>
    </location>
</feature>
<organism evidence="14 15">
    <name type="scientific">Clostridium tarantellae</name>
    <dbReference type="NCBI Taxonomy" id="39493"/>
    <lineage>
        <taxon>Bacteria</taxon>
        <taxon>Bacillati</taxon>
        <taxon>Bacillota</taxon>
        <taxon>Clostridia</taxon>
        <taxon>Eubacteriales</taxon>
        <taxon>Clostridiaceae</taxon>
        <taxon>Clostridium</taxon>
    </lineage>
</organism>
<keyword evidence="10 12" id="KW-0630">Potassium</keyword>
<feature type="binding site" evidence="12">
    <location>
        <position position="295"/>
    </location>
    <ligand>
        <name>K(+)</name>
        <dbReference type="ChEBI" id="CHEBI:29103"/>
    </ligand>
</feature>
<feature type="binding site" evidence="12">
    <location>
        <position position="289"/>
    </location>
    <ligand>
        <name>K(+)</name>
        <dbReference type="ChEBI" id="CHEBI:29103"/>
    </ligand>
</feature>
<dbReference type="Gene3D" id="3.40.1190.20">
    <property type="match status" value="1"/>
</dbReference>
<proteinExistence type="inferred from homology"/>
<evidence type="ECO:0000259" key="13">
    <source>
        <dbReference type="Pfam" id="PF00294"/>
    </source>
</evidence>
<comment type="pathway">
    <text evidence="12">Carbohydrate metabolism; D-ribose degradation; D-ribose 5-phosphate from beta-D-ribopyranose: step 2/2.</text>
</comment>
<feature type="binding site" evidence="12">
    <location>
        <position position="140"/>
    </location>
    <ligand>
        <name>substrate</name>
    </ligand>
</feature>
<evidence type="ECO:0000256" key="7">
    <source>
        <dbReference type="ARBA" id="ARBA00022777"/>
    </source>
</evidence>
<dbReference type="HAMAP" id="MF_01987">
    <property type="entry name" value="Ribokinase"/>
    <property type="match status" value="1"/>
</dbReference>
<dbReference type="NCBIfam" id="TIGR02152">
    <property type="entry name" value="D_ribokin_bact"/>
    <property type="match status" value="1"/>
</dbReference>
<dbReference type="Pfam" id="PF00294">
    <property type="entry name" value="PfkB"/>
    <property type="match status" value="1"/>
</dbReference>
<dbReference type="AlphaFoldDB" id="A0A6I1MJL9"/>
<evidence type="ECO:0000256" key="11">
    <source>
        <dbReference type="ARBA" id="ARBA00023277"/>
    </source>
</evidence>
<reference evidence="14 15" key="1">
    <citation type="submission" date="2019-10" db="EMBL/GenBank/DDBJ databases">
        <title>The Genome Sequence of Clostridium tarantellae Isolated from Fish Brain.</title>
        <authorList>
            <person name="Bano L."/>
            <person name="Kiel M."/>
            <person name="Sales G."/>
            <person name="Doxey A.C."/>
            <person name="Mansfield M.J."/>
            <person name="Schiavone M."/>
            <person name="Rossetto O."/>
            <person name="Pirazzini M."/>
            <person name="Dobrindt U."/>
            <person name="Montecucco C."/>
        </authorList>
    </citation>
    <scope>NUCLEOTIDE SEQUENCE [LARGE SCALE GENOMIC DNA]</scope>
    <source>
        <strain evidence="14 15">DSM 3997</strain>
    </source>
</reference>
<dbReference type="PANTHER" id="PTHR10584:SF166">
    <property type="entry name" value="RIBOKINASE"/>
    <property type="match status" value="1"/>
</dbReference>
<evidence type="ECO:0000256" key="2">
    <source>
        <dbReference type="ARBA" id="ARBA00012035"/>
    </source>
</evidence>
<keyword evidence="6 12" id="KW-0547">Nucleotide-binding</keyword>
<protein>
    <recommendedName>
        <fullName evidence="3 12">Ribokinase</fullName>
        <shortName evidence="12">RK</shortName>
        <ecNumber evidence="2 12">2.7.1.15</ecNumber>
    </recommendedName>
</protein>
<evidence type="ECO:0000256" key="1">
    <source>
        <dbReference type="ARBA" id="ARBA00005380"/>
    </source>
</evidence>
<name>A0A6I1MJL9_9CLOT</name>
<dbReference type="InterPro" id="IPR029056">
    <property type="entry name" value="Ribokinase-like"/>
</dbReference>
<dbReference type="CDD" id="cd01174">
    <property type="entry name" value="ribokinase"/>
    <property type="match status" value="1"/>
</dbReference>
<feature type="binding site" evidence="12">
    <location>
        <position position="248"/>
    </location>
    <ligand>
        <name>K(+)</name>
        <dbReference type="ChEBI" id="CHEBI:29103"/>
    </ligand>
</feature>
<comment type="similarity">
    <text evidence="12">Belongs to the carbohydrate kinase PfkB family. Ribokinase subfamily.</text>
</comment>
<feature type="binding site" evidence="12">
    <location>
        <position position="184"/>
    </location>
    <ligand>
        <name>ATP</name>
        <dbReference type="ChEBI" id="CHEBI:30616"/>
    </ligand>
</feature>
<comment type="subcellular location">
    <subcellularLocation>
        <location evidence="12">Cytoplasm</location>
    </subcellularLocation>
</comment>
<dbReference type="GO" id="GO:0019303">
    <property type="term" value="P:D-ribose catabolic process"/>
    <property type="evidence" value="ECO:0007669"/>
    <property type="project" value="UniProtKB-UniRule"/>
</dbReference>
<feature type="binding site" evidence="12">
    <location>
        <begin position="11"/>
        <end position="13"/>
    </location>
    <ligand>
        <name>substrate</name>
    </ligand>
</feature>
<keyword evidence="4 12" id="KW-0808">Transferase</keyword>
<dbReference type="InterPro" id="IPR011877">
    <property type="entry name" value="Ribokinase"/>
</dbReference>
<evidence type="ECO:0000256" key="12">
    <source>
        <dbReference type="HAMAP-Rule" id="MF_01987"/>
    </source>
</evidence>
<dbReference type="RefSeq" id="WP_152887395.1">
    <property type="nucleotide sequence ID" value="NZ_WHJC01000014.1"/>
</dbReference>
<evidence type="ECO:0000256" key="4">
    <source>
        <dbReference type="ARBA" id="ARBA00022679"/>
    </source>
</evidence>
<feature type="active site" description="Proton acceptor" evidence="12">
    <location>
        <position position="252"/>
    </location>
</feature>
<keyword evidence="11 12" id="KW-0119">Carbohydrate metabolism</keyword>
<gene>
    <name evidence="12 14" type="primary">rbsK</name>
    <name evidence="14" type="ORF">GBZ86_02400</name>
</gene>
<feature type="binding site" evidence="12">
    <location>
        <position position="280"/>
    </location>
    <ligand>
        <name>ATP</name>
        <dbReference type="ChEBI" id="CHEBI:30616"/>
    </ligand>
</feature>
<dbReference type="SUPFAM" id="SSF53613">
    <property type="entry name" value="Ribokinase-like"/>
    <property type="match status" value="1"/>
</dbReference>
<keyword evidence="5 12" id="KW-0479">Metal-binding</keyword>
<feature type="binding site" evidence="12">
    <location>
        <position position="252"/>
    </location>
    <ligand>
        <name>substrate</name>
    </ligand>
</feature>
<feature type="binding site" evidence="12">
    <location>
        <begin position="39"/>
        <end position="43"/>
    </location>
    <ligand>
        <name>substrate</name>
    </ligand>
</feature>
<dbReference type="PRINTS" id="PR00990">
    <property type="entry name" value="RIBOKINASE"/>
</dbReference>
<dbReference type="EMBL" id="WHJC01000014">
    <property type="protein sequence ID" value="MPQ42608.1"/>
    <property type="molecule type" value="Genomic_DNA"/>
</dbReference>
<dbReference type="UniPathway" id="UPA00916">
    <property type="reaction ID" value="UER00889"/>
</dbReference>
<keyword evidence="9 12" id="KW-0460">Magnesium</keyword>
<evidence type="ECO:0000313" key="14">
    <source>
        <dbReference type="EMBL" id="MPQ42608.1"/>
    </source>
</evidence>
<comment type="similarity">
    <text evidence="1">Belongs to the carbohydrate kinase pfkB family.</text>
</comment>
<comment type="function">
    <text evidence="12">Catalyzes the phosphorylation of ribose at O-5 in a reaction requiring ATP and magnesium. The resulting D-ribose-5-phosphate can then be used either for sythesis of nucleotides, histidine, and tryptophan, or as a component of the pentose phosphate pathway.</text>
</comment>
<evidence type="ECO:0000256" key="9">
    <source>
        <dbReference type="ARBA" id="ARBA00022842"/>
    </source>
</evidence>
<comment type="catalytic activity">
    <reaction evidence="12">
        <text>D-ribose + ATP = D-ribose 5-phosphate + ADP + H(+)</text>
        <dbReference type="Rhea" id="RHEA:13697"/>
        <dbReference type="ChEBI" id="CHEBI:15378"/>
        <dbReference type="ChEBI" id="CHEBI:30616"/>
        <dbReference type="ChEBI" id="CHEBI:47013"/>
        <dbReference type="ChEBI" id="CHEBI:78346"/>
        <dbReference type="ChEBI" id="CHEBI:456216"/>
        <dbReference type="EC" id="2.7.1.15"/>
    </reaction>
</comment>
<dbReference type="InterPro" id="IPR011611">
    <property type="entry name" value="PfkB_dom"/>
</dbReference>
<comment type="cofactor">
    <cofactor evidence="12">
        <name>Mg(2+)</name>
        <dbReference type="ChEBI" id="CHEBI:18420"/>
    </cofactor>
    <text evidence="12">Requires a divalent cation, most likely magnesium in vivo, as an electrophilic catalyst to aid phosphoryl group transfer. It is the chelate of the metal and the nucleotide that is the actual substrate.</text>
</comment>
<keyword evidence="8 12" id="KW-0067">ATP-binding</keyword>
<evidence type="ECO:0000256" key="3">
    <source>
        <dbReference type="ARBA" id="ARBA00016943"/>
    </source>
</evidence>
<feature type="binding site" evidence="12">
    <location>
        <position position="291"/>
    </location>
    <ligand>
        <name>K(+)</name>
        <dbReference type="ChEBI" id="CHEBI:29103"/>
    </ligand>
</feature>
<dbReference type="InterPro" id="IPR002173">
    <property type="entry name" value="Carboh/pur_kinase_PfkB_CS"/>
</dbReference>
<evidence type="ECO:0000256" key="10">
    <source>
        <dbReference type="ARBA" id="ARBA00022958"/>
    </source>
</evidence>
<dbReference type="GO" id="GO:0004747">
    <property type="term" value="F:ribokinase activity"/>
    <property type="evidence" value="ECO:0007669"/>
    <property type="project" value="UniProtKB-UniRule"/>
</dbReference>
<comment type="subunit">
    <text evidence="12">Homodimer.</text>
</comment>
<evidence type="ECO:0000313" key="15">
    <source>
        <dbReference type="Proteomes" id="UP000430345"/>
    </source>
</evidence>
<keyword evidence="15" id="KW-1185">Reference proteome</keyword>
<dbReference type="PANTHER" id="PTHR10584">
    <property type="entry name" value="SUGAR KINASE"/>
    <property type="match status" value="1"/>
</dbReference>
<evidence type="ECO:0000256" key="8">
    <source>
        <dbReference type="ARBA" id="ARBA00022840"/>
    </source>
</evidence>
<evidence type="ECO:0000256" key="6">
    <source>
        <dbReference type="ARBA" id="ARBA00022741"/>
    </source>
</evidence>
<feature type="binding site" evidence="12">
    <location>
        <position position="286"/>
    </location>
    <ligand>
        <name>K(+)</name>
        <dbReference type="ChEBI" id="CHEBI:29103"/>
    </ligand>
</feature>
<comment type="caution">
    <text evidence="14">The sequence shown here is derived from an EMBL/GenBank/DDBJ whole genome shotgun (WGS) entry which is preliminary data.</text>
</comment>
<dbReference type="GO" id="GO:0005829">
    <property type="term" value="C:cytosol"/>
    <property type="evidence" value="ECO:0007669"/>
    <property type="project" value="TreeGrafter"/>
</dbReference>
<dbReference type="InterPro" id="IPR002139">
    <property type="entry name" value="Ribo/fructo_kinase"/>
</dbReference>
<dbReference type="PROSITE" id="PS00584">
    <property type="entry name" value="PFKB_KINASES_2"/>
    <property type="match status" value="1"/>
</dbReference>
<dbReference type="GO" id="GO:0005524">
    <property type="term" value="F:ATP binding"/>
    <property type="evidence" value="ECO:0007669"/>
    <property type="project" value="UniProtKB-UniRule"/>
</dbReference>
<sequence length="309" mass="33214">MNRICVLGSMNMDLVSKVMNVPQVGETILSKSFEKIGGGKGANQAVAAKRCGAEVYMISKTGKDDHGRVLRNKLVEDNIDVKFVFEDDKEPTGMAFIMVNENGNNSIVVIPGSNMAITEEEIELATEAISESDIVISQFETCEELTLKAFKKAKELGKITILNPAPAKQIKDELLKVTDIIIPNETEAEILTGIKVTDLQSATKAGMKFLEKGVKFAIITLGSKGAAVIGKEFGQVVPAFKVNAIDTTAAGDSFIGGLSSKLDIKNLNGENLVKAVTFGNKVSSITVQRKGAQPSIPYLKEVIEVYGEE</sequence>
<dbReference type="OrthoDB" id="9775849at2"/>
<accession>A0A6I1MJL9</accession>
<comment type="caution">
    <text evidence="12">Lacks conserved residue(s) required for the propagation of feature annotation.</text>
</comment>
<keyword evidence="12" id="KW-0963">Cytoplasm</keyword>
<feature type="binding site" evidence="12">
    <location>
        <position position="246"/>
    </location>
    <ligand>
        <name>K(+)</name>
        <dbReference type="ChEBI" id="CHEBI:29103"/>
    </ligand>
</feature>
<dbReference type="Proteomes" id="UP000430345">
    <property type="component" value="Unassembled WGS sequence"/>
</dbReference>
<feature type="binding site" evidence="12">
    <location>
        <begin position="251"/>
        <end position="252"/>
    </location>
    <ligand>
        <name>ATP</name>
        <dbReference type="ChEBI" id="CHEBI:30616"/>
    </ligand>
</feature>